<name>A0A2Z6SQQ8_9GLOM</name>
<feature type="domain" description="RNase H type-1" evidence="1">
    <location>
        <begin position="82"/>
        <end position="165"/>
    </location>
</feature>
<dbReference type="InterPro" id="IPR036397">
    <property type="entry name" value="RNaseH_sf"/>
</dbReference>
<evidence type="ECO:0000259" key="1">
    <source>
        <dbReference type="Pfam" id="PF00075"/>
    </source>
</evidence>
<evidence type="ECO:0000313" key="2">
    <source>
        <dbReference type="EMBL" id="GBC10607.1"/>
    </source>
</evidence>
<dbReference type="InterPro" id="IPR002156">
    <property type="entry name" value="RNaseH_domain"/>
</dbReference>
<dbReference type="GO" id="GO:0003676">
    <property type="term" value="F:nucleic acid binding"/>
    <property type="evidence" value="ECO:0007669"/>
    <property type="project" value="InterPro"/>
</dbReference>
<dbReference type="EMBL" id="BEXD01004400">
    <property type="protein sequence ID" value="GBC10607.1"/>
    <property type="molecule type" value="Genomic_DNA"/>
</dbReference>
<accession>A0A2Z6SQQ8</accession>
<comment type="caution">
    <text evidence="2">The sequence shown here is derived from an EMBL/GenBank/DDBJ whole genome shotgun (WGS) entry which is preliminary data.</text>
</comment>
<dbReference type="Pfam" id="PF00075">
    <property type="entry name" value="RNase_H"/>
    <property type="match status" value="1"/>
</dbReference>
<sequence length="182" mass="20986">MSQCTTVTRDKHRLILIDFNSHLHQVINSTSMINSLTTRNIRINITPKSYNMDEQLLQHFELNSKLEALHTIQQHLKEEDTLSFYTDGSLINANTQAASMTAGFIRVFDTNNITHSFTTTIENWPSSLRAELFAIFLSLIISPHGCRVDINTDNQNSINIIQRIYNNPTFSIRDYFRLLIII</sequence>
<dbReference type="GO" id="GO:0004523">
    <property type="term" value="F:RNA-DNA hybrid ribonuclease activity"/>
    <property type="evidence" value="ECO:0007669"/>
    <property type="project" value="InterPro"/>
</dbReference>
<reference evidence="2 3" key="1">
    <citation type="submission" date="2017-11" db="EMBL/GenBank/DDBJ databases">
        <title>The genome of Rhizophagus clarus HR1 reveals common genetic basis of auxotrophy among arbuscular mycorrhizal fungi.</title>
        <authorList>
            <person name="Kobayashi Y."/>
        </authorList>
    </citation>
    <scope>NUCLEOTIDE SEQUENCE [LARGE SCALE GENOMIC DNA]</scope>
    <source>
        <strain evidence="2 3">HR1</strain>
    </source>
</reference>
<dbReference type="Proteomes" id="UP000247702">
    <property type="component" value="Unassembled WGS sequence"/>
</dbReference>
<dbReference type="SUPFAM" id="SSF53098">
    <property type="entry name" value="Ribonuclease H-like"/>
    <property type="match status" value="1"/>
</dbReference>
<protein>
    <recommendedName>
        <fullName evidence="1">RNase H type-1 domain-containing protein</fullName>
    </recommendedName>
</protein>
<dbReference type="AlphaFoldDB" id="A0A2Z6SQQ8"/>
<gene>
    <name evidence="2" type="ORF">RclHR1_09770010</name>
</gene>
<dbReference type="InterPro" id="IPR012337">
    <property type="entry name" value="RNaseH-like_sf"/>
</dbReference>
<keyword evidence="3" id="KW-1185">Reference proteome</keyword>
<organism evidence="2 3">
    <name type="scientific">Rhizophagus clarus</name>
    <dbReference type="NCBI Taxonomy" id="94130"/>
    <lineage>
        <taxon>Eukaryota</taxon>
        <taxon>Fungi</taxon>
        <taxon>Fungi incertae sedis</taxon>
        <taxon>Mucoromycota</taxon>
        <taxon>Glomeromycotina</taxon>
        <taxon>Glomeromycetes</taxon>
        <taxon>Glomerales</taxon>
        <taxon>Glomeraceae</taxon>
        <taxon>Rhizophagus</taxon>
    </lineage>
</organism>
<dbReference type="Gene3D" id="3.30.420.10">
    <property type="entry name" value="Ribonuclease H-like superfamily/Ribonuclease H"/>
    <property type="match status" value="1"/>
</dbReference>
<proteinExistence type="predicted"/>
<evidence type="ECO:0000313" key="3">
    <source>
        <dbReference type="Proteomes" id="UP000247702"/>
    </source>
</evidence>